<evidence type="ECO:0000313" key="6">
    <source>
        <dbReference type="Proteomes" id="UP000294257"/>
    </source>
</evidence>
<dbReference type="Gene3D" id="3.20.20.300">
    <property type="entry name" value="Glycoside hydrolase, family 3, N-terminal domain"/>
    <property type="match status" value="1"/>
</dbReference>
<dbReference type="GO" id="GO:0004553">
    <property type="term" value="F:hydrolase activity, hydrolyzing O-glycosyl compounds"/>
    <property type="evidence" value="ECO:0007669"/>
    <property type="project" value="InterPro"/>
</dbReference>
<comment type="similarity">
    <text evidence="1">Belongs to the glycosyl hydrolase 3 family.</text>
</comment>
<dbReference type="InterPro" id="IPR036962">
    <property type="entry name" value="Glyco_hydro_3_N_sf"/>
</dbReference>
<dbReference type="GO" id="GO:0009254">
    <property type="term" value="P:peptidoglycan turnover"/>
    <property type="evidence" value="ECO:0007669"/>
    <property type="project" value="TreeGrafter"/>
</dbReference>
<evidence type="ECO:0000256" key="2">
    <source>
        <dbReference type="ARBA" id="ARBA00022801"/>
    </source>
</evidence>
<sequence>MTELESLARSTLLPSFAGDAPPDWLLREVDAGLAGVTLFAINGNMPDSAGLAALTGALRRAGDPLIATDEEGGDVTRLAHLTGSPYPGNAALGAVDDPDLTAGVYRSLGAELAQAGVNLDFAPTVDVNTVPDNPIIGTRAFGGDPALVARHTTAAVRGLQDAGIAACAKHFPGHGATAVDSHHEAPVVDADRELLARRELVPFDAAIAAGCRAVMLGHLIVPAVTGTTPATLSPGAVALLRDELGFTGVIVTDALDMRGASGRIGIPEASVRALIAGADLLCLGPRERRDSLASVIVAIRQAVEAGRLSVDRLAESAERVRELKAWLTRPASSAADPGIGIEAARRAVLTTGEPRLTAPPLVIEANAPANIAVGPVPWGFGRWLPADDVLRVDPDDADAHALATAANGRPVVLVLRDAHRHLAQRALATALRSARPDTIVVELGLPIWRPPDGQYVAAYGATLANTTAVAELLGLTARLS</sequence>
<feature type="domain" description="Glycoside hydrolase family 3 N-terminal" evidence="4">
    <location>
        <begin position="34"/>
        <end position="322"/>
    </location>
</feature>
<name>A0A4Q7KRZ9_9PSEU</name>
<dbReference type="AlphaFoldDB" id="A0A4Q7KRZ9"/>
<dbReference type="SUPFAM" id="SSF51445">
    <property type="entry name" value="(Trans)glycosidases"/>
    <property type="match status" value="1"/>
</dbReference>
<accession>A0A4Q7KRZ9</accession>
<dbReference type="GO" id="GO:0005975">
    <property type="term" value="P:carbohydrate metabolic process"/>
    <property type="evidence" value="ECO:0007669"/>
    <property type="project" value="InterPro"/>
</dbReference>
<gene>
    <name evidence="5" type="ORF">EV193_104412</name>
</gene>
<comment type="caution">
    <text evidence="5">The sequence shown here is derived from an EMBL/GenBank/DDBJ whole genome shotgun (WGS) entry which is preliminary data.</text>
</comment>
<dbReference type="RefSeq" id="WP_130344757.1">
    <property type="nucleotide sequence ID" value="NZ_SGWQ01000004.1"/>
</dbReference>
<reference evidence="5 6" key="1">
    <citation type="submission" date="2019-02" db="EMBL/GenBank/DDBJ databases">
        <title>Genomic Encyclopedia of Type Strains, Phase IV (KMG-IV): sequencing the most valuable type-strain genomes for metagenomic binning, comparative biology and taxonomic classification.</title>
        <authorList>
            <person name="Goeker M."/>
        </authorList>
    </citation>
    <scope>NUCLEOTIDE SEQUENCE [LARGE SCALE GENOMIC DNA]</scope>
    <source>
        <strain evidence="5 6">DSM 101727</strain>
    </source>
</reference>
<evidence type="ECO:0000259" key="4">
    <source>
        <dbReference type="Pfam" id="PF00933"/>
    </source>
</evidence>
<dbReference type="EMBL" id="SGWQ01000004">
    <property type="protein sequence ID" value="RZS39196.1"/>
    <property type="molecule type" value="Genomic_DNA"/>
</dbReference>
<dbReference type="InterPro" id="IPR001764">
    <property type="entry name" value="Glyco_hydro_3_N"/>
</dbReference>
<keyword evidence="3" id="KW-0326">Glycosidase</keyword>
<dbReference type="OrthoDB" id="9805821at2"/>
<dbReference type="Pfam" id="PF00933">
    <property type="entry name" value="Glyco_hydro_3"/>
    <property type="match status" value="1"/>
</dbReference>
<dbReference type="PANTHER" id="PTHR30480">
    <property type="entry name" value="BETA-HEXOSAMINIDASE-RELATED"/>
    <property type="match status" value="1"/>
</dbReference>
<proteinExistence type="inferred from homology"/>
<dbReference type="PROSITE" id="PS00775">
    <property type="entry name" value="GLYCOSYL_HYDROL_F3"/>
    <property type="match status" value="1"/>
</dbReference>
<dbReference type="InterPro" id="IPR050226">
    <property type="entry name" value="NagZ_Beta-hexosaminidase"/>
</dbReference>
<evidence type="ECO:0000256" key="1">
    <source>
        <dbReference type="ARBA" id="ARBA00005336"/>
    </source>
</evidence>
<protein>
    <submittedName>
        <fullName evidence="5">Beta-N-acetylhexosaminidase</fullName>
    </submittedName>
</protein>
<evidence type="ECO:0000313" key="5">
    <source>
        <dbReference type="EMBL" id="RZS39196.1"/>
    </source>
</evidence>
<dbReference type="PANTHER" id="PTHR30480:SF16">
    <property type="entry name" value="GLYCOSIDE HYDROLASE FAMILY 3 DOMAIN PROTEIN"/>
    <property type="match status" value="1"/>
</dbReference>
<evidence type="ECO:0000256" key="3">
    <source>
        <dbReference type="ARBA" id="ARBA00023295"/>
    </source>
</evidence>
<organism evidence="5 6">
    <name type="scientific">Herbihabitans rhizosphaerae</name>
    <dbReference type="NCBI Taxonomy" id="1872711"/>
    <lineage>
        <taxon>Bacteria</taxon>
        <taxon>Bacillati</taxon>
        <taxon>Actinomycetota</taxon>
        <taxon>Actinomycetes</taxon>
        <taxon>Pseudonocardiales</taxon>
        <taxon>Pseudonocardiaceae</taxon>
        <taxon>Herbihabitans</taxon>
    </lineage>
</organism>
<keyword evidence="2" id="KW-0378">Hydrolase</keyword>
<dbReference type="InterPro" id="IPR019800">
    <property type="entry name" value="Glyco_hydro_3_AS"/>
</dbReference>
<dbReference type="InterPro" id="IPR017853">
    <property type="entry name" value="GH"/>
</dbReference>
<dbReference type="Proteomes" id="UP000294257">
    <property type="component" value="Unassembled WGS sequence"/>
</dbReference>
<keyword evidence="6" id="KW-1185">Reference proteome</keyword>